<dbReference type="EMBL" id="CP095065">
    <property type="protein sequence ID" value="UOQ69378.1"/>
    <property type="molecule type" value="Genomic_DNA"/>
</dbReference>
<name>A0ABY4GET3_9BACT</name>
<evidence type="ECO:0000313" key="2">
    <source>
        <dbReference type="Proteomes" id="UP000830401"/>
    </source>
</evidence>
<accession>A0ABY4GET3</accession>
<sequence length="73" mass="7485">MQAGNRVLLSNLSGPGLLTGYVAELGLLVSAGAVAKAAQVEVVFRAVPRADIGQACSTGVLVSREFCNSHELT</sequence>
<geneLocation type="plasmid" evidence="1 2">
    <name>unnamed4</name>
</geneLocation>
<evidence type="ECO:0000313" key="1">
    <source>
        <dbReference type="EMBL" id="UOQ69378.1"/>
    </source>
</evidence>
<gene>
    <name evidence="1" type="ORF">MUN86_27180</name>
</gene>
<reference evidence="1" key="1">
    <citation type="submission" date="2022-04" db="EMBL/GenBank/DDBJ databases">
        <title>Hymenobacter sp. isolated from the air.</title>
        <authorList>
            <person name="Won M."/>
            <person name="Lee C.-M."/>
            <person name="Woen H.-Y."/>
            <person name="Kwon S.-W."/>
        </authorList>
    </citation>
    <scope>NUCLEOTIDE SEQUENCE</scope>
    <source>
        <strain evidence="1">5420S-77</strain>
        <plasmid evidence="1">unnamed4</plasmid>
    </source>
</reference>
<keyword evidence="2" id="KW-1185">Reference proteome</keyword>
<evidence type="ECO:0008006" key="3">
    <source>
        <dbReference type="Google" id="ProtNLM"/>
    </source>
</evidence>
<proteinExistence type="predicted"/>
<organism evidence="1 2">
    <name type="scientific">Hymenobacter volaticus</name>
    <dbReference type="NCBI Taxonomy" id="2932254"/>
    <lineage>
        <taxon>Bacteria</taxon>
        <taxon>Pseudomonadati</taxon>
        <taxon>Bacteroidota</taxon>
        <taxon>Cytophagia</taxon>
        <taxon>Cytophagales</taxon>
        <taxon>Hymenobacteraceae</taxon>
        <taxon>Hymenobacter</taxon>
    </lineage>
</organism>
<dbReference type="Proteomes" id="UP000830401">
    <property type="component" value="Plasmid unnamed4"/>
</dbReference>
<keyword evidence="1" id="KW-0614">Plasmid</keyword>
<dbReference type="RefSeq" id="WP_245127128.1">
    <property type="nucleotide sequence ID" value="NZ_CP095065.1"/>
</dbReference>
<protein>
    <recommendedName>
        <fullName evidence="3">Ferrous iron transport protein A</fullName>
    </recommendedName>
</protein>